<organism evidence="3 4">
    <name type="scientific">Alternaria alternata</name>
    <name type="common">Alternaria rot fungus</name>
    <name type="synonym">Torula alternata</name>
    <dbReference type="NCBI Taxonomy" id="5599"/>
    <lineage>
        <taxon>Eukaryota</taxon>
        <taxon>Fungi</taxon>
        <taxon>Dikarya</taxon>
        <taxon>Ascomycota</taxon>
        <taxon>Pezizomycotina</taxon>
        <taxon>Dothideomycetes</taxon>
        <taxon>Pleosporomycetidae</taxon>
        <taxon>Pleosporales</taxon>
        <taxon>Pleosporineae</taxon>
        <taxon>Pleosporaceae</taxon>
        <taxon>Alternaria</taxon>
        <taxon>Alternaria sect. Alternaria</taxon>
        <taxon>Alternaria alternata complex</taxon>
    </lineage>
</organism>
<reference evidence="3 4" key="1">
    <citation type="submission" date="2016-05" db="EMBL/GenBank/DDBJ databases">
        <title>Comparative analysis of secretome profiles of manganese(II)-oxidizing ascomycete fungi.</title>
        <authorList>
            <consortium name="DOE Joint Genome Institute"/>
            <person name="Zeiner C.A."/>
            <person name="Purvine S.O."/>
            <person name="Zink E.M."/>
            <person name="Wu S."/>
            <person name="Pasa-Tolic L."/>
            <person name="Chaput D.L."/>
            <person name="Haridas S."/>
            <person name="Grigoriev I.V."/>
            <person name="Santelli C.M."/>
            <person name="Hansel C.M."/>
        </authorList>
    </citation>
    <scope>NUCLEOTIDE SEQUENCE [LARGE SCALE GENOMIC DNA]</scope>
    <source>
        <strain evidence="3 4">SRC1lrK2f</strain>
    </source>
</reference>
<feature type="transmembrane region" description="Helical" evidence="2">
    <location>
        <begin position="183"/>
        <end position="204"/>
    </location>
</feature>
<evidence type="ECO:0008006" key="5">
    <source>
        <dbReference type="Google" id="ProtNLM"/>
    </source>
</evidence>
<accession>A0A177D4P5</accession>
<dbReference type="RefSeq" id="XP_018379531.1">
    <property type="nucleotide sequence ID" value="XM_018532341.1"/>
</dbReference>
<feature type="region of interest" description="Disordered" evidence="1">
    <location>
        <begin position="238"/>
        <end position="270"/>
    </location>
</feature>
<keyword evidence="2" id="KW-0812">Transmembrane</keyword>
<gene>
    <name evidence="3" type="ORF">CC77DRAFT_580840</name>
</gene>
<evidence type="ECO:0000256" key="1">
    <source>
        <dbReference type="SAM" id="MobiDB-lite"/>
    </source>
</evidence>
<dbReference type="VEuPathDB" id="FungiDB:CC77DRAFT_580840"/>
<evidence type="ECO:0000313" key="4">
    <source>
        <dbReference type="Proteomes" id="UP000077248"/>
    </source>
</evidence>
<keyword evidence="2" id="KW-0472">Membrane</keyword>
<protein>
    <recommendedName>
        <fullName evidence="5">Mid2 domain-containing protein</fullName>
    </recommendedName>
</protein>
<evidence type="ECO:0000313" key="3">
    <source>
        <dbReference type="EMBL" id="OAG14110.1"/>
    </source>
</evidence>
<feature type="compositionally biased region" description="Low complexity" evidence="1">
    <location>
        <begin position="141"/>
        <end position="152"/>
    </location>
</feature>
<feature type="region of interest" description="Disordered" evidence="1">
    <location>
        <begin position="115"/>
        <end position="176"/>
    </location>
</feature>
<dbReference type="AlphaFoldDB" id="A0A177D4P5"/>
<keyword evidence="4" id="KW-1185">Reference proteome</keyword>
<dbReference type="EMBL" id="KV441503">
    <property type="protein sequence ID" value="OAG14110.1"/>
    <property type="molecule type" value="Genomic_DNA"/>
</dbReference>
<dbReference type="Proteomes" id="UP000077248">
    <property type="component" value="Unassembled WGS sequence"/>
</dbReference>
<feature type="compositionally biased region" description="Low complexity" evidence="1">
    <location>
        <begin position="253"/>
        <end position="264"/>
    </location>
</feature>
<keyword evidence="2" id="KW-1133">Transmembrane helix</keyword>
<evidence type="ECO:0000256" key="2">
    <source>
        <dbReference type="SAM" id="Phobius"/>
    </source>
</evidence>
<dbReference type="KEGG" id="aalt:CC77DRAFT_580840"/>
<name>A0A177D4P5_ALTAL</name>
<dbReference type="STRING" id="5599.A0A177D4P5"/>
<proteinExistence type="predicted"/>
<dbReference type="GeneID" id="29117935"/>
<sequence length="270" mass="28192">MSGAFNYPREEHHVVLNVDDVVEVSWWSTFADTLVVNCYEAGDINGQLESFNIEISQNGTEPWSPVYLSRRFDDWSIPAGCELSISQAGGGAIGGATIGVTSATSQSASILALSSTVPWDTETTPSTTPSTTPTPTPTPSPDAISSPASTPSPTLPTPTPTGPVDATTAGTESSGGLSTGAKAGIGAGLGVGALLVVAAAYLFYRKHRKTKNLNNRVSYQPEAQHYEKPVGVSIAHHTGNGYDKPYSDATTWSQVQQPSQAPPSELAATR</sequence>